<accession>A0A9P6E910</accession>
<organism evidence="1 2">
    <name type="scientific">Crepidotus variabilis</name>
    <dbReference type="NCBI Taxonomy" id="179855"/>
    <lineage>
        <taxon>Eukaryota</taxon>
        <taxon>Fungi</taxon>
        <taxon>Dikarya</taxon>
        <taxon>Basidiomycota</taxon>
        <taxon>Agaricomycotina</taxon>
        <taxon>Agaricomycetes</taxon>
        <taxon>Agaricomycetidae</taxon>
        <taxon>Agaricales</taxon>
        <taxon>Agaricineae</taxon>
        <taxon>Crepidotaceae</taxon>
        <taxon>Crepidotus</taxon>
    </lineage>
</organism>
<dbReference type="SUPFAM" id="SSF52540">
    <property type="entry name" value="P-loop containing nucleoside triphosphate hydrolases"/>
    <property type="match status" value="1"/>
</dbReference>
<dbReference type="OrthoDB" id="2986975at2759"/>
<protein>
    <recommendedName>
        <fullName evidence="3">ATP-dependent DNA helicase</fullName>
    </recommendedName>
</protein>
<comment type="caution">
    <text evidence="1">The sequence shown here is derived from an EMBL/GenBank/DDBJ whole genome shotgun (WGS) entry which is preliminary data.</text>
</comment>
<dbReference type="PANTHER" id="PTHR47642">
    <property type="entry name" value="ATP-DEPENDENT DNA HELICASE"/>
    <property type="match status" value="1"/>
</dbReference>
<evidence type="ECO:0008006" key="3">
    <source>
        <dbReference type="Google" id="ProtNLM"/>
    </source>
</evidence>
<dbReference type="AlphaFoldDB" id="A0A9P6E910"/>
<dbReference type="InterPro" id="IPR027417">
    <property type="entry name" value="P-loop_NTPase"/>
</dbReference>
<keyword evidence="2" id="KW-1185">Reference proteome</keyword>
<reference evidence="1" key="1">
    <citation type="submission" date="2020-11" db="EMBL/GenBank/DDBJ databases">
        <authorList>
            <consortium name="DOE Joint Genome Institute"/>
            <person name="Ahrendt S."/>
            <person name="Riley R."/>
            <person name="Andreopoulos W."/>
            <person name="Labutti K."/>
            <person name="Pangilinan J."/>
            <person name="Ruiz-Duenas F.J."/>
            <person name="Barrasa J.M."/>
            <person name="Sanchez-Garcia M."/>
            <person name="Camarero S."/>
            <person name="Miyauchi S."/>
            <person name="Serrano A."/>
            <person name="Linde D."/>
            <person name="Babiker R."/>
            <person name="Drula E."/>
            <person name="Ayuso-Fernandez I."/>
            <person name="Pacheco R."/>
            <person name="Padilla G."/>
            <person name="Ferreira P."/>
            <person name="Barriuso J."/>
            <person name="Kellner H."/>
            <person name="Castanera R."/>
            <person name="Alfaro M."/>
            <person name="Ramirez L."/>
            <person name="Pisabarro A.G."/>
            <person name="Kuo A."/>
            <person name="Tritt A."/>
            <person name="Lipzen A."/>
            <person name="He G."/>
            <person name="Yan M."/>
            <person name="Ng V."/>
            <person name="Cullen D."/>
            <person name="Martin F."/>
            <person name="Rosso M.-N."/>
            <person name="Henrissat B."/>
            <person name="Hibbett D."/>
            <person name="Martinez A.T."/>
            <person name="Grigoriev I.V."/>
        </authorList>
    </citation>
    <scope>NUCLEOTIDE SEQUENCE</scope>
    <source>
        <strain evidence="1">CBS 506.95</strain>
    </source>
</reference>
<evidence type="ECO:0000313" key="1">
    <source>
        <dbReference type="EMBL" id="KAF9524529.1"/>
    </source>
</evidence>
<gene>
    <name evidence="1" type="ORF">CPB83DRAFT_861071</name>
</gene>
<name>A0A9P6E910_9AGAR</name>
<dbReference type="Proteomes" id="UP000807306">
    <property type="component" value="Unassembled WGS sequence"/>
</dbReference>
<dbReference type="InterPro" id="IPR051055">
    <property type="entry name" value="PIF1_helicase"/>
</dbReference>
<dbReference type="PANTHER" id="PTHR47642:SF5">
    <property type="entry name" value="ATP-DEPENDENT DNA HELICASE"/>
    <property type="match status" value="1"/>
</dbReference>
<sequence length="152" mass="17163">MAFGGLHVILTGDFHQFPPIAGEALYSRKEGTKETKILGGNIYQQFDTVVILEEQNRVTDQGWTSLLSRLRVGECTQADLKEIDKLVLSHPETTPVDFTTAPWNDAVLITSRNAVRDKWNESALFRHCKETGNQRYIVPAEDTSTEWKSRLG</sequence>
<proteinExistence type="predicted"/>
<dbReference type="EMBL" id="MU157897">
    <property type="protein sequence ID" value="KAF9524529.1"/>
    <property type="molecule type" value="Genomic_DNA"/>
</dbReference>
<evidence type="ECO:0000313" key="2">
    <source>
        <dbReference type="Proteomes" id="UP000807306"/>
    </source>
</evidence>